<comment type="subcellular location">
    <subcellularLocation>
        <location evidence="1">Cell membrane</location>
        <topology evidence="1">Multi-pass membrane protein</topology>
    </subcellularLocation>
</comment>
<feature type="transmembrane region" description="Helical" evidence="8">
    <location>
        <begin position="407"/>
        <end position="426"/>
    </location>
</feature>
<feature type="transmembrane region" description="Helical" evidence="8">
    <location>
        <begin position="300"/>
        <end position="322"/>
    </location>
</feature>
<evidence type="ECO:0000259" key="9">
    <source>
        <dbReference type="PROSITE" id="PS50850"/>
    </source>
</evidence>
<dbReference type="Proteomes" id="UP000571817">
    <property type="component" value="Unassembled WGS sequence"/>
</dbReference>
<evidence type="ECO:0000313" key="11">
    <source>
        <dbReference type="Proteomes" id="UP000571817"/>
    </source>
</evidence>
<name>A0A853DB52_9MICO</name>
<feature type="transmembrane region" description="Helical" evidence="8">
    <location>
        <begin position="141"/>
        <end position="164"/>
    </location>
</feature>
<dbReference type="CDD" id="cd17321">
    <property type="entry name" value="MFS_MMR_MDR_like"/>
    <property type="match status" value="1"/>
</dbReference>
<feature type="transmembrane region" description="Helical" evidence="8">
    <location>
        <begin position="267"/>
        <end position="288"/>
    </location>
</feature>
<gene>
    <name evidence="10" type="ORF">HNR15_000790</name>
</gene>
<dbReference type="PANTHER" id="PTHR42718:SF46">
    <property type="entry name" value="BLR6921 PROTEIN"/>
    <property type="match status" value="1"/>
</dbReference>
<dbReference type="AlphaFoldDB" id="A0A853DB52"/>
<dbReference type="InterPro" id="IPR020846">
    <property type="entry name" value="MFS_dom"/>
</dbReference>
<keyword evidence="3" id="KW-1003">Cell membrane</keyword>
<feature type="transmembrane region" description="Helical" evidence="8">
    <location>
        <begin position="53"/>
        <end position="74"/>
    </location>
</feature>
<feature type="transmembrane region" description="Helical" evidence="8">
    <location>
        <begin position="170"/>
        <end position="190"/>
    </location>
</feature>
<keyword evidence="6 8" id="KW-0472">Membrane</keyword>
<comment type="caution">
    <text evidence="10">The sequence shown here is derived from an EMBL/GenBank/DDBJ whole genome shotgun (WGS) entry which is preliminary data.</text>
</comment>
<dbReference type="GO" id="GO:0022857">
    <property type="term" value="F:transmembrane transporter activity"/>
    <property type="evidence" value="ECO:0007669"/>
    <property type="project" value="InterPro"/>
</dbReference>
<organism evidence="10 11">
    <name type="scientific">Allobranchiibius huperziae</name>
    <dbReference type="NCBI Taxonomy" id="1874116"/>
    <lineage>
        <taxon>Bacteria</taxon>
        <taxon>Bacillati</taxon>
        <taxon>Actinomycetota</taxon>
        <taxon>Actinomycetes</taxon>
        <taxon>Micrococcales</taxon>
        <taxon>Dermacoccaceae</taxon>
        <taxon>Allobranchiibius</taxon>
    </lineage>
</organism>
<feature type="transmembrane region" description="Helical" evidence="8">
    <location>
        <begin position="81"/>
        <end position="101"/>
    </location>
</feature>
<evidence type="ECO:0000256" key="1">
    <source>
        <dbReference type="ARBA" id="ARBA00004651"/>
    </source>
</evidence>
<keyword evidence="11" id="KW-1185">Reference proteome</keyword>
<evidence type="ECO:0000256" key="4">
    <source>
        <dbReference type="ARBA" id="ARBA00022692"/>
    </source>
</evidence>
<dbReference type="EMBL" id="JACCFW010000001">
    <property type="protein sequence ID" value="NYJ73827.1"/>
    <property type="molecule type" value="Genomic_DNA"/>
</dbReference>
<keyword evidence="5 8" id="KW-1133">Transmembrane helix</keyword>
<dbReference type="PROSITE" id="PS51257">
    <property type="entry name" value="PROKAR_LIPOPROTEIN"/>
    <property type="match status" value="1"/>
</dbReference>
<feature type="transmembrane region" description="Helical" evidence="8">
    <location>
        <begin position="334"/>
        <end position="354"/>
    </location>
</feature>
<accession>A0A853DB52</accession>
<dbReference type="InterPro" id="IPR011701">
    <property type="entry name" value="MFS"/>
</dbReference>
<dbReference type="Pfam" id="PF07690">
    <property type="entry name" value="MFS_1"/>
    <property type="match status" value="1"/>
</dbReference>
<dbReference type="InterPro" id="IPR036259">
    <property type="entry name" value="MFS_trans_sf"/>
</dbReference>
<evidence type="ECO:0000256" key="3">
    <source>
        <dbReference type="ARBA" id="ARBA00022475"/>
    </source>
</evidence>
<sequence length="517" mass="52675">MRRTSGSAATGGGPVLAAVSACTVLVVGFVASINLAVPDLAASSLHPSSSQLVWIVDAYVVLFACLVIPAGALGDRLGRKGVLIAGLVTFGAGAAVSVVAPDVATMLVGRVICGIGAAAVLPNGLAVLVHATEPEDRPRAVAVWAAMSGAGGVVGNVGGGALLQIATWRWLFGAVVPLALLCAAWVAHIAPRSGHHNRPVDVRSAGLLTLATLTLLVGIVQGPDQGWSSPLVIASFLGSVVLFTGWTVTELRAPQPLIDPRLFRIPALRAACLGMLVVFFAMFGFFFLNASLLQYSRGWTVLQAGVGIVPMTIPLLVAARFVPRLLDGVSARTVMAAAFLIVATGLLGASSALHRSYAVYAGWLVVMGVGLTLALPTLTIAISAALPREQAGVAGGLQSTTREFGSALGVAVIGTLLDTGFAHRASATAGTSGHSLAAALASRPQPHGPVVAAYTAAAGTALRTVAVVALFTGALVVVEMSWARRRTLRSGHRRPTVTPGEAPAHPPECLTSRPGSH</sequence>
<evidence type="ECO:0000313" key="10">
    <source>
        <dbReference type="EMBL" id="NYJ73827.1"/>
    </source>
</evidence>
<feature type="transmembrane region" description="Helical" evidence="8">
    <location>
        <begin position="360"/>
        <end position="386"/>
    </location>
</feature>
<reference evidence="10 11" key="1">
    <citation type="submission" date="2020-07" db="EMBL/GenBank/DDBJ databases">
        <title>Sequencing the genomes of 1000 actinobacteria strains.</title>
        <authorList>
            <person name="Klenk H.-P."/>
        </authorList>
    </citation>
    <scope>NUCLEOTIDE SEQUENCE [LARGE SCALE GENOMIC DNA]</scope>
    <source>
        <strain evidence="10 11">DSM 29531</strain>
    </source>
</reference>
<feature type="region of interest" description="Disordered" evidence="7">
    <location>
        <begin position="488"/>
        <end position="517"/>
    </location>
</feature>
<evidence type="ECO:0000256" key="8">
    <source>
        <dbReference type="SAM" id="Phobius"/>
    </source>
</evidence>
<evidence type="ECO:0000256" key="7">
    <source>
        <dbReference type="SAM" id="MobiDB-lite"/>
    </source>
</evidence>
<dbReference type="SUPFAM" id="SSF103473">
    <property type="entry name" value="MFS general substrate transporter"/>
    <property type="match status" value="1"/>
</dbReference>
<feature type="transmembrane region" description="Helical" evidence="8">
    <location>
        <begin position="227"/>
        <end position="246"/>
    </location>
</feature>
<feature type="transmembrane region" description="Helical" evidence="8">
    <location>
        <begin position="12"/>
        <end position="33"/>
    </location>
</feature>
<proteinExistence type="predicted"/>
<feature type="transmembrane region" description="Helical" evidence="8">
    <location>
        <begin position="451"/>
        <end position="478"/>
    </location>
</feature>
<dbReference type="PROSITE" id="PS50850">
    <property type="entry name" value="MFS"/>
    <property type="match status" value="1"/>
</dbReference>
<evidence type="ECO:0000256" key="5">
    <source>
        <dbReference type="ARBA" id="ARBA00022989"/>
    </source>
</evidence>
<keyword evidence="2" id="KW-0813">Transport</keyword>
<dbReference type="GO" id="GO:0005886">
    <property type="term" value="C:plasma membrane"/>
    <property type="evidence" value="ECO:0007669"/>
    <property type="project" value="UniProtKB-SubCell"/>
</dbReference>
<dbReference type="RefSeq" id="WP_179479309.1">
    <property type="nucleotide sequence ID" value="NZ_JACCFW010000001.1"/>
</dbReference>
<dbReference type="PANTHER" id="PTHR42718">
    <property type="entry name" value="MAJOR FACILITATOR SUPERFAMILY MULTIDRUG TRANSPORTER MFSC"/>
    <property type="match status" value="1"/>
</dbReference>
<feature type="transmembrane region" description="Helical" evidence="8">
    <location>
        <begin position="107"/>
        <end position="129"/>
    </location>
</feature>
<evidence type="ECO:0000256" key="2">
    <source>
        <dbReference type="ARBA" id="ARBA00022448"/>
    </source>
</evidence>
<evidence type="ECO:0000256" key="6">
    <source>
        <dbReference type="ARBA" id="ARBA00023136"/>
    </source>
</evidence>
<protein>
    <submittedName>
        <fullName evidence="10">MFS family permease</fullName>
    </submittedName>
</protein>
<dbReference type="Gene3D" id="1.20.1250.20">
    <property type="entry name" value="MFS general substrate transporter like domains"/>
    <property type="match status" value="2"/>
</dbReference>
<feature type="transmembrane region" description="Helical" evidence="8">
    <location>
        <begin position="202"/>
        <end position="221"/>
    </location>
</feature>
<keyword evidence="4 8" id="KW-0812">Transmembrane</keyword>
<feature type="domain" description="Major facilitator superfamily (MFS) profile" evidence="9">
    <location>
        <begin position="15"/>
        <end position="484"/>
    </location>
</feature>